<evidence type="ECO:0000259" key="3">
    <source>
        <dbReference type="Pfam" id="PF00437"/>
    </source>
</evidence>
<dbReference type="Gene3D" id="3.40.50.300">
    <property type="entry name" value="P-loop containing nucleotide triphosphate hydrolases"/>
    <property type="match status" value="1"/>
</dbReference>
<dbReference type="InterPro" id="IPR027417">
    <property type="entry name" value="P-loop_NTPase"/>
</dbReference>
<dbReference type="PANTHER" id="PTHR30486">
    <property type="entry name" value="TWITCHING MOTILITY PROTEIN PILT"/>
    <property type="match status" value="1"/>
</dbReference>
<dbReference type="KEGG" id="neq:NEQ169"/>
<dbReference type="Pfam" id="PF23989">
    <property type="entry name" value="PilB3_C"/>
    <property type="match status" value="1"/>
</dbReference>
<dbReference type="InterPro" id="IPR056571">
    <property type="entry name" value="PilB3-like_C"/>
</dbReference>
<dbReference type="AlphaFoldDB" id="Q74NB8"/>
<dbReference type="CDD" id="cd01130">
    <property type="entry name" value="VirB11-like_ATPase"/>
    <property type="match status" value="1"/>
</dbReference>
<dbReference type="Proteomes" id="UP000000578">
    <property type="component" value="Chromosome"/>
</dbReference>
<organism evidence="5 6">
    <name type="scientific">Nanoarchaeum equitans (strain Kin4-M)</name>
    <dbReference type="NCBI Taxonomy" id="228908"/>
    <lineage>
        <taxon>Archaea</taxon>
        <taxon>Nanobdellota</taxon>
        <taxon>Candidatus Nanoarchaeia</taxon>
        <taxon>Nanoarchaeales</taxon>
        <taxon>Nanoarchaeaceae</taxon>
        <taxon>Nanoarchaeum</taxon>
    </lineage>
</organism>
<evidence type="ECO:0000256" key="2">
    <source>
        <dbReference type="SAM" id="MobiDB-lite"/>
    </source>
</evidence>
<comment type="similarity">
    <text evidence="1">Belongs to the GSP E family.</text>
</comment>
<dbReference type="EMBL" id="AE017199">
    <property type="protein sequence ID" value="AAR39024.1"/>
    <property type="molecule type" value="Genomic_DNA"/>
</dbReference>
<reference evidence="5 6" key="1">
    <citation type="journal article" date="2003" name="Proc. Natl. Acad. Sci. U.S.A.">
        <title>The genome of Nanoarchaeum equitans: insights into early archaeal evolution and derived parasitism.</title>
        <authorList>
            <person name="Waters E."/>
            <person name="Hohn M.J."/>
            <person name="Ahel I."/>
            <person name="Graham D.E."/>
            <person name="Adams M.D."/>
            <person name="Barnstead M."/>
            <person name="Beeson K.Y."/>
            <person name="Bibbs L."/>
            <person name="Bolanos R."/>
            <person name="Keller M."/>
            <person name="Kretz K."/>
            <person name="Lin X."/>
            <person name="Mathur E."/>
            <person name="Ni J."/>
            <person name="Podar M."/>
            <person name="Richardson T."/>
            <person name="Sutton G.G."/>
            <person name="Simon M."/>
            <person name="Soll D."/>
            <person name="Stetter K.O."/>
            <person name="Short J.M."/>
            <person name="Noordewier M."/>
        </authorList>
    </citation>
    <scope>NUCLEOTIDE SEQUENCE [LARGE SCALE GENOMIC DNA]</scope>
    <source>
        <strain evidence="5 6">Kin4-M</strain>
    </source>
</reference>
<dbReference type="InterPro" id="IPR001482">
    <property type="entry name" value="T2SS/T4SS_dom"/>
</dbReference>
<dbReference type="EnsemblBacteria" id="AAR39024">
    <property type="protein sequence ID" value="AAR39024"/>
    <property type="gene ID" value="NEQ169"/>
</dbReference>
<feature type="domain" description="Bacterial type II secretion system protein E" evidence="3">
    <location>
        <begin position="269"/>
        <end position="502"/>
    </location>
</feature>
<evidence type="ECO:0000256" key="1">
    <source>
        <dbReference type="ARBA" id="ARBA00006611"/>
    </source>
</evidence>
<dbReference type="InterPro" id="IPR050921">
    <property type="entry name" value="T4SS_GSP_E_ATPase"/>
</dbReference>
<gene>
    <name evidence="5" type="ordered locus">NEQ169</name>
</gene>
<evidence type="ECO:0000313" key="5">
    <source>
        <dbReference type="EMBL" id="AAR39024.1"/>
    </source>
</evidence>
<proteinExistence type="inferred from homology"/>
<protein>
    <submittedName>
        <fullName evidence="5">NEQ169</fullName>
    </submittedName>
</protein>
<feature type="domain" description="PilB3-like C-terminal" evidence="4">
    <location>
        <begin position="543"/>
        <end position="605"/>
    </location>
</feature>
<dbReference type="Gene3D" id="3.30.450.380">
    <property type="match status" value="1"/>
</dbReference>
<evidence type="ECO:0000259" key="4">
    <source>
        <dbReference type="Pfam" id="PF23989"/>
    </source>
</evidence>
<dbReference type="BioCyc" id="NEQU228908:GJB6-182-MONOMER"/>
<dbReference type="STRING" id="228908.NEQ169"/>
<dbReference type="SUPFAM" id="SSF52540">
    <property type="entry name" value="P-loop containing nucleoside triphosphate hydrolases"/>
    <property type="match status" value="1"/>
</dbReference>
<dbReference type="HOGENOM" id="CLU_005379_2_1_2"/>
<sequence>MVSFLIRKAIEALKRKNTPKPLEINLNVNMSNSSNAQTVSNPSINPMPSNSTNPITNPVQLPQPIQQPMQPMPVIAPVIQVSSIVKKGKKEKTKKGAIPIPELTIGGQPIYITKKEEIDYKNFYREYPLFEYNGKVLAKAVIKYDETLKSLVYYAVEPPINAKERKIIDDTINILLDRIELDYYELKDETKAIQHVSKLVDEIWKMLKIKLDQDKKIALKYYVFRDTVGYGKIDPLMRDPYIEDISCDGVGIPIYIFHNDPIIGEIPTNIVFSSEDELDSFVMKLAQRAGRYVSAAEPLLDATLPDGSRIQITYGKDISRRGSNFTIRKFRKEPFTPIKLLEFGTVDLKILSYLWLLIEEGKSMLISGGTATGKTSFLNALAMFIPPNLKIVTIEDTAELNLMNPNWVAQVARPGYGPTRYGEVSMEDLLKAALRQRPDWIIVGEVRGREAYVLFQALATGHYGLGTIHAETIEALINRLTTPPISLPKSLLEALDAVVFLIRTRRNDRIIRRVNEITEIQYYDPKTDSLMVLDSFYWRYRDDTFVAKKSALLYEIMQTKGWSEEDLRRNLALKGFILKWMYENGIDDFKRFNEVISMYYTDLPGLIEKIKEGWVPKK</sequence>
<name>Q74NB8_NANEQ</name>
<accession>Q74NB8</accession>
<feature type="compositionally biased region" description="Low complexity" evidence="2">
    <location>
        <begin position="40"/>
        <end position="54"/>
    </location>
</feature>
<dbReference type="Pfam" id="PF00437">
    <property type="entry name" value="T2SSE"/>
    <property type="match status" value="1"/>
</dbReference>
<dbReference type="PANTHER" id="PTHR30486:SF6">
    <property type="entry name" value="TYPE IV PILUS RETRACTATION ATPASE PILT"/>
    <property type="match status" value="1"/>
</dbReference>
<keyword evidence="6" id="KW-1185">Reference proteome</keyword>
<dbReference type="GO" id="GO:0016887">
    <property type="term" value="F:ATP hydrolysis activity"/>
    <property type="evidence" value="ECO:0007669"/>
    <property type="project" value="InterPro"/>
</dbReference>
<feature type="region of interest" description="Disordered" evidence="2">
    <location>
        <begin position="33"/>
        <end position="54"/>
    </location>
</feature>
<dbReference type="PATRIC" id="fig|228908.8.peg.174"/>
<evidence type="ECO:0000313" key="6">
    <source>
        <dbReference type="Proteomes" id="UP000000578"/>
    </source>
</evidence>